<feature type="signal peptide" evidence="1">
    <location>
        <begin position="1"/>
        <end position="17"/>
    </location>
</feature>
<sequence>MKASLFLASLAAVLASASPTLHKRVGCYGGGNTWGDRTNAELQASRACDELDGDYAIGQRRETCFGMFAGQHVVFEIYRAANSFGQMSRDYCISSMTAVINECERGGIGSSGDWEFKADPNEGGGNCPI</sequence>
<gene>
    <name evidence="3" type="ORF">QQX98_002551</name>
</gene>
<feature type="chain" id="PRO_5045633310" description="Glycan binding protein Y3-like domain-containing protein" evidence="1">
    <location>
        <begin position="18"/>
        <end position="129"/>
    </location>
</feature>
<dbReference type="InterPro" id="IPR054443">
    <property type="entry name" value="Y3-like_dom"/>
</dbReference>
<reference evidence="3 4" key="1">
    <citation type="journal article" date="2025" name="Microbiol. Resour. Announc.">
        <title>Draft genome sequences for Neonectria magnoliae and Neonectria punicea, canker pathogens of Liriodendron tulipifera and Acer saccharum in West Virginia.</title>
        <authorList>
            <person name="Petronek H.M."/>
            <person name="Kasson M.T."/>
            <person name="Metheny A.M."/>
            <person name="Stauder C.M."/>
            <person name="Lovett B."/>
            <person name="Lynch S.C."/>
            <person name="Garnas J.R."/>
            <person name="Kasson L.R."/>
            <person name="Stajich J.E."/>
        </authorList>
    </citation>
    <scope>NUCLEOTIDE SEQUENCE [LARGE SCALE GENOMIC DNA]</scope>
    <source>
        <strain evidence="3 4">NRRL 64653</strain>
    </source>
</reference>
<dbReference type="Proteomes" id="UP001498476">
    <property type="component" value="Unassembled WGS sequence"/>
</dbReference>
<keyword evidence="1" id="KW-0732">Signal</keyword>
<dbReference type="Pfam" id="PF22803">
    <property type="entry name" value="GBD_Y3"/>
    <property type="match status" value="1"/>
</dbReference>
<keyword evidence="4" id="KW-1185">Reference proteome</keyword>
<name>A0ABR1HHV3_9HYPO</name>
<organism evidence="3 4">
    <name type="scientific">Neonectria punicea</name>
    <dbReference type="NCBI Taxonomy" id="979145"/>
    <lineage>
        <taxon>Eukaryota</taxon>
        <taxon>Fungi</taxon>
        <taxon>Dikarya</taxon>
        <taxon>Ascomycota</taxon>
        <taxon>Pezizomycotina</taxon>
        <taxon>Sordariomycetes</taxon>
        <taxon>Hypocreomycetidae</taxon>
        <taxon>Hypocreales</taxon>
        <taxon>Nectriaceae</taxon>
        <taxon>Neonectria</taxon>
    </lineage>
</organism>
<accession>A0ABR1HHV3</accession>
<evidence type="ECO:0000313" key="4">
    <source>
        <dbReference type="Proteomes" id="UP001498476"/>
    </source>
</evidence>
<protein>
    <recommendedName>
        <fullName evidence="2">Glycan binding protein Y3-like domain-containing protein</fullName>
    </recommendedName>
</protein>
<evidence type="ECO:0000313" key="3">
    <source>
        <dbReference type="EMBL" id="KAK7420747.1"/>
    </source>
</evidence>
<evidence type="ECO:0000256" key="1">
    <source>
        <dbReference type="SAM" id="SignalP"/>
    </source>
</evidence>
<proteinExistence type="predicted"/>
<dbReference type="EMBL" id="JAZAVJ010000027">
    <property type="protein sequence ID" value="KAK7420747.1"/>
    <property type="molecule type" value="Genomic_DNA"/>
</dbReference>
<evidence type="ECO:0000259" key="2">
    <source>
        <dbReference type="Pfam" id="PF22803"/>
    </source>
</evidence>
<comment type="caution">
    <text evidence="3">The sequence shown here is derived from an EMBL/GenBank/DDBJ whole genome shotgun (WGS) entry which is preliminary data.</text>
</comment>
<feature type="domain" description="Glycan binding protein Y3-like" evidence="2">
    <location>
        <begin position="47"/>
        <end position="123"/>
    </location>
</feature>